<organism evidence="1">
    <name type="scientific">marine metagenome</name>
    <dbReference type="NCBI Taxonomy" id="408172"/>
    <lineage>
        <taxon>unclassified sequences</taxon>
        <taxon>metagenomes</taxon>
        <taxon>ecological metagenomes</taxon>
    </lineage>
</organism>
<dbReference type="Gene3D" id="1.20.1290.10">
    <property type="entry name" value="AhpD-like"/>
    <property type="match status" value="1"/>
</dbReference>
<accession>A0A381RFJ3</accession>
<reference evidence="1" key="1">
    <citation type="submission" date="2018-05" db="EMBL/GenBank/DDBJ databases">
        <authorList>
            <person name="Lanie J.A."/>
            <person name="Ng W.-L."/>
            <person name="Kazmierczak K.M."/>
            <person name="Andrzejewski T.M."/>
            <person name="Davidsen T.M."/>
            <person name="Wayne K.J."/>
            <person name="Tettelin H."/>
            <person name="Glass J.I."/>
            <person name="Rusch D."/>
            <person name="Podicherti R."/>
            <person name="Tsui H.-C.T."/>
            <person name="Winkler M.E."/>
        </authorList>
    </citation>
    <scope>NUCLEOTIDE SEQUENCE</scope>
</reference>
<feature type="non-terminal residue" evidence="1">
    <location>
        <position position="1"/>
    </location>
</feature>
<dbReference type="InterPro" id="IPR029032">
    <property type="entry name" value="AhpD-like"/>
</dbReference>
<evidence type="ECO:0000313" key="1">
    <source>
        <dbReference type="EMBL" id="SUZ88637.1"/>
    </source>
</evidence>
<proteinExistence type="predicted"/>
<dbReference type="EMBL" id="UINC01001781">
    <property type="protein sequence ID" value="SUZ88637.1"/>
    <property type="molecule type" value="Genomic_DNA"/>
</dbReference>
<name>A0A381RFJ3_9ZZZZ</name>
<dbReference type="AlphaFoldDB" id="A0A381RFJ3"/>
<sequence>VEQIKDNYKKADITPAQRAMLDYAAKLTTTPGEMCAEDLIPLREAGYNDRAILDINQITSYYAYVNRIADGLGVELEDFWNKNS</sequence>
<dbReference type="PANTHER" id="PTHR35446:SF2">
    <property type="entry name" value="CARBOXYMUCONOLACTONE DECARBOXYLASE-LIKE DOMAIN-CONTAINING PROTEIN"/>
    <property type="match status" value="1"/>
</dbReference>
<gene>
    <name evidence="1" type="ORF">METZ01_LOCUS41491</name>
</gene>
<protein>
    <recommendedName>
        <fullName evidence="2">Peroxidase</fullName>
    </recommendedName>
</protein>
<dbReference type="PANTHER" id="PTHR35446">
    <property type="entry name" value="SI:CH211-175M2.5"/>
    <property type="match status" value="1"/>
</dbReference>
<evidence type="ECO:0008006" key="2">
    <source>
        <dbReference type="Google" id="ProtNLM"/>
    </source>
</evidence>
<dbReference type="SUPFAM" id="SSF69118">
    <property type="entry name" value="AhpD-like"/>
    <property type="match status" value="1"/>
</dbReference>